<dbReference type="EMBL" id="VUMY01000001">
    <property type="protein sequence ID" value="MST48849.1"/>
    <property type="molecule type" value="Genomic_DNA"/>
</dbReference>
<keyword evidence="3 5" id="KW-0808">Transferase</keyword>
<dbReference type="InterPro" id="IPR036477">
    <property type="entry name" value="Formyl_transf_N_sf"/>
</dbReference>
<protein>
    <recommendedName>
        <fullName evidence="2 5">Methionyl-tRNA formyltransferase</fullName>
        <ecNumber evidence="2 5">2.1.2.9</ecNumber>
    </recommendedName>
</protein>
<dbReference type="GO" id="GO:0004479">
    <property type="term" value="F:methionyl-tRNA formyltransferase activity"/>
    <property type="evidence" value="ECO:0007669"/>
    <property type="project" value="UniProtKB-UniRule"/>
</dbReference>
<evidence type="ECO:0000313" key="8">
    <source>
        <dbReference type="EMBL" id="MST48849.1"/>
    </source>
</evidence>
<dbReference type="PANTHER" id="PTHR11138">
    <property type="entry name" value="METHIONYL-TRNA FORMYLTRANSFERASE"/>
    <property type="match status" value="1"/>
</dbReference>
<keyword evidence="4 5" id="KW-0648">Protein biosynthesis</keyword>
<evidence type="ECO:0000313" key="9">
    <source>
        <dbReference type="Proteomes" id="UP000442535"/>
    </source>
</evidence>
<evidence type="ECO:0000256" key="4">
    <source>
        <dbReference type="ARBA" id="ARBA00022917"/>
    </source>
</evidence>
<feature type="domain" description="Formyl transferase N-terminal" evidence="6">
    <location>
        <begin position="1"/>
        <end position="165"/>
    </location>
</feature>
<gene>
    <name evidence="5" type="primary">fmt</name>
    <name evidence="8" type="ORF">FYJ63_01015</name>
</gene>
<dbReference type="Pfam" id="PF00551">
    <property type="entry name" value="Formyl_trans_N"/>
    <property type="match status" value="1"/>
</dbReference>
<dbReference type="InterPro" id="IPR002376">
    <property type="entry name" value="Formyl_transf_N"/>
</dbReference>
<reference evidence="8 9" key="1">
    <citation type="submission" date="2019-08" db="EMBL/GenBank/DDBJ databases">
        <title>In-depth cultivation of the pig gut microbiome towards novel bacterial diversity and tailored functional studies.</title>
        <authorList>
            <person name="Wylensek D."/>
            <person name="Hitch T.C.A."/>
            <person name="Clavel T."/>
        </authorList>
    </citation>
    <scope>NUCLEOTIDE SEQUENCE [LARGE SCALE GENOMIC DNA]</scope>
    <source>
        <strain evidence="8 9">RF-GAM-744-WT-7</strain>
    </source>
</reference>
<evidence type="ECO:0000256" key="5">
    <source>
        <dbReference type="HAMAP-Rule" id="MF_00182"/>
    </source>
</evidence>
<dbReference type="InterPro" id="IPR041711">
    <property type="entry name" value="Met-tRNA-FMT_N"/>
</dbReference>
<dbReference type="InterPro" id="IPR011034">
    <property type="entry name" value="Formyl_transferase-like_C_sf"/>
</dbReference>
<dbReference type="SUPFAM" id="SSF53328">
    <property type="entry name" value="Formyltransferase"/>
    <property type="match status" value="1"/>
</dbReference>
<evidence type="ECO:0000256" key="2">
    <source>
        <dbReference type="ARBA" id="ARBA00012261"/>
    </source>
</evidence>
<dbReference type="CDD" id="cd08646">
    <property type="entry name" value="FMT_core_Met-tRNA-FMT_N"/>
    <property type="match status" value="1"/>
</dbReference>
<comment type="similarity">
    <text evidence="1 5">Belongs to the Fmt family.</text>
</comment>
<dbReference type="InterPro" id="IPR044135">
    <property type="entry name" value="Met-tRNA-FMT_C"/>
</dbReference>
<evidence type="ECO:0000256" key="3">
    <source>
        <dbReference type="ARBA" id="ARBA00022679"/>
    </source>
</evidence>
<feature type="binding site" evidence="5">
    <location>
        <begin position="110"/>
        <end position="113"/>
    </location>
    <ligand>
        <name>(6S)-5,6,7,8-tetrahydrofolate</name>
        <dbReference type="ChEBI" id="CHEBI:57453"/>
    </ligand>
</feature>
<organism evidence="8 9">
    <name type="scientific">Mobiluncus porci</name>
    <dbReference type="NCBI Taxonomy" id="2652278"/>
    <lineage>
        <taxon>Bacteria</taxon>
        <taxon>Bacillati</taxon>
        <taxon>Actinomycetota</taxon>
        <taxon>Actinomycetes</taxon>
        <taxon>Actinomycetales</taxon>
        <taxon>Actinomycetaceae</taxon>
        <taxon>Mobiluncus</taxon>
    </lineage>
</organism>
<evidence type="ECO:0000259" key="7">
    <source>
        <dbReference type="Pfam" id="PF02911"/>
    </source>
</evidence>
<dbReference type="HAMAP" id="MF_00182">
    <property type="entry name" value="Formyl_trans"/>
    <property type="match status" value="1"/>
</dbReference>
<feature type="domain" description="Formyl transferase C-terminal" evidence="7">
    <location>
        <begin position="204"/>
        <end position="303"/>
    </location>
</feature>
<comment type="caution">
    <text evidence="8">The sequence shown here is derived from an EMBL/GenBank/DDBJ whole genome shotgun (WGS) entry which is preliminary data.</text>
</comment>
<keyword evidence="9" id="KW-1185">Reference proteome</keyword>
<dbReference type="RefSeq" id="WP_154542879.1">
    <property type="nucleotide sequence ID" value="NZ_JAQYQY010000018.1"/>
</dbReference>
<sequence>MRIVFAGSPDAALPTLRYLLDSSHEVVGVLSRPDAPKGRGRKPQPSAVSQFAVEHDLPLYQPKSLKNNPDAEAMIREMAPDLGVVVAYGAILPQNILDLPTHGWINIHFSLLPRWRGAAPVQRALETGDKETGITVFQLELALDTGPVYATLPVAIPNEASAGELLTVLGNLAEVPLETALTKITSGTPPTPQTEDGVTYAPQLTASEGQIDWTKDATLIDGHIKGFTPSPGAWTLLGDLRLKVGVLAQNPEVTMPLQTLSPGEIFLTRHEVWVGTGTHPVCLDTVAPAGKKHMTADAWARGARLEAGMTFSSPKQGAAS</sequence>
<proteinExistence type="inferred from homology"/>
<dbReference type="Pfam" id="PF02911">
    <property type="entry name" value="Formyl_trans_C"/>
    <property type="match status" value="1"/>
</dbReference>
<dbReference type="InterPro" id="IPR005794">
    <property type="entry name" value="Fmt"/>
</dbReference>
<evidence type="ECO:0000256" key="1">
    <source>
        <dbReference type="ARBA" id="ARBA00010699"/>
    </source>
</evidence>
<evidence type="ECO:0000259" key="6">
    <source>
        <dbReference type="Pfam" id="PF00551"/>
    </source>
</evidence>
<name>A0A7K0K0A6_9ACTO</name>
<comment type="function">
    <text evidence="5">Attaches a formyl group to the free amino group of methionyl-tRNA(fMet). The formyl group appears to play a dual role in the initiator identity of N-formylmethionyl-tRNA by promoting its recognition by IF2 and preventing the misappropriation of this tRNA by the elongation apparatus.</text>
</comment>
<dbReference type="NCBIfam" id="TIGR00460">
    <property type="entry name" value="fmt"/>
    <property type="match status" value="1"/>
</dbReference>
<dbReference type="AlphaFoldDB" id="A0A7K0K0A6"/>
<dbReference type="InterPro" id="IPR005793">
    <property type="entry name" value="Formyl_trans_C"/>
</dbReference>
<dbReference type="SUPFAM" id="SSF50486">
    <property type="entry name" value="FMT C-terminal domain-like"/>
    <property type="match status" value="1"/>
</dbReference>
<dbReference type="EC" id="2.1.2.9" evidence="2 5"/>
<dbReference type="GO" id="GO:0005829">
    <property type="term" value="C:cytosol"/>
    <property type="evidence" value="ECO:0007669"/>
    <property type="project" value="TreeGrafter"/>
</dbReference>
<dbReference type="CDD" id="cd08704">
    <property type="entry name" value="Met_tRNA_FMT_C"/>
    <property type="match status" value="1"/>
</dbReference>
<dbReference type="Proteomes" id="UP000442535">
    <property type="component" value="Unassembled WGS sequence"/>
</dbReference>
<comment type="catalytic activity">
    <reaction evidence="5">
        <text>L-methionyl-tRNA(fMet) + (6R)-10-formyltetrahydrofolate = N-formyl-L-methionyl-tRNA(fMet) + (6S)-5,6,7,8-tetrahydrofolate + H(+)</text>
        <dbReference type="Rhea" id="RHEA:24380"/>
        <dbReference type="Rhea" id="RHEA-COMP:9952"/>
        <dbReference type="Rhea" id="RHEA-COMP:9953"/>
        <dbReference type="ChEBI" id="CHEBI:15378"/>
        <dbReference type="ChEBI" id="CHEBI:57453"/>
        <dbReference type="ChEBI" id="CHEBI:78530"/>
        <dbReference type="ChEBI" id="CHEBI:78844"/>
        <dbReference type="ChEBI" id="CHEBI:195366"/>
        <dbReference type="EC" id="2.1.2.9"/>
    </reaction>
</comment>
<dbReference type="Gene3D" id="3.40.50.12230">
    <property type="match status" value="1"/>
</dbReference>
<accession>A0A7K0K0A6</accession>
<dbReference type="PANTHER" id="PTHR11138:SF5">
    <property type="entry name" value="METHIONYL-TRNA FORMYLTRANSFERASE, MITOCHONDRIAL"/>
    <property type="match status" value="1"/>
</dbReference>